<dbReference type="GO" id="GO:0004331">
    <property type="term" value="F:fructose-2,6-bisphosphate 2-phosphatase activity"/>
    <property type="evidence" value="ECO:0007669"/>
    <property type="project" value="TreeGrafter"/>
</dbReference>
<evidence type="ECO:0000313" key="5">
    <source>
        <dbReference type="Proteomes" id="UP000187166"/>
    </source>
</evidence>
<dbReference type="STRING" id="1465756.BIV18_04545"/>
<dbReference type="InterPro" id="IPR013078">
    <property type="entry name" value="His_Pase_superF_clade-1"/>
</dbReference>
<evidence type="ECO:0000256" key="1">
    <source>
        <dbReference type="ARBA" id="ARBA00022801"/>
    </source>
</evidence>
<gene>
    <name evidence="4" type="ORF">BIV18_04545</name>
</gene>
<evidence type="ECO:0000256" key="3">
    <source>
        <dbReference type="PIRSR" id="PIRSR613078-2"/>
    </source>
</evidence>
<keyword evidence="1" id="KW-0378">Hydrolase</keyword>
<dbReference type="SMART" id="SM00855">
    <property type="entry name" value="PGAM"/>
    <property type="match status" value="1"/>
</dbReference>
<dbReference type="PIRSF" id="PIRSF000709">
    <property type="entry name" value="6PFK_2-Ptase"/>
    <property type="match status" value="1"/>
</dbReference>
<dbReference type="SUPFAM" id="SSF53254">
    <property type="entry name" value="Phosphoglycerate mutase-like"/>
    <property type="match status" value="1"/>
</dbReference>
<dbReference type="AlphaFoldDB" id="A0A1U7LZJ1"/>
<feature type="active site" description="Tele-phosphohistidine intermediate" evidence="2">
    <location>
        <position position="8"/>
    </location>
</feature>
<feature type="binding site" evidence="3">
    <location>
        <begin position="7"/>
        <end position="14"/>
    </location>
    <ligand>
        <name>substrate</name>
    </ligand>
</feature>
<dbReference type="InterPro" id="IPR029033">
    <property type="entry name" value="His_PPase_superfam"/>
</dbReference>
<proteinExistence type="predicted"/>
<name>A0A1U7LZJ1_9FIRM</name>
<feature type="active site" description="Proton donor/acceptor" evidence="2">
    <location>
        <position position="79"/>
    </location>
</feature>
<sequence>MRIYFTRHGETEWNKLNIIQGQDDSPLTKEGIEMGKALHDKSKNIHFDKIYSSDLGRAYDTAKLICPNRHIIKTSLLREIDVGYWSGKNIKDVKDSDRWLHKLYFNKPHRYNRIDGESLYDLRKRVEKFFEFAIYPELDNTILVVAHGVTIVAMFSIMEDIPMEKFWINRVRRNGEFNIADYHDGKFKIIKKAPQNPVDSI</sequence>
<keyword evidence="5" id="KW-1185">Reference proteome</keyword>
<evidence type="ECO:0000313" key="4">
    <source>
        <dbReference type="EMBL" id="OLR64841.1"/>
    </source>
</evidence>
<dbReference type="PANTHER" id="PTHR46517">
    <property type="entry name" value="FRUCTOSE-2,6-BISPHOSPHATASE TIGAR"/>
    <property type="match status" value="1"/>
</dbReference>
<dbReference type="InterPro" id="IPR051695">
    <property type="entry name" value="Phosphoglycerate_Mutase"/>
</dbReference>
<comment type="caution">
    <text evidence="4">The sequence shown here is derived from an EMBL/GenBank/DDBJ whole genome shotgun (WGS) entry which is preliminary data.</text>
</comment>
<dbReference type="GO" id="GO:0005829">
    <property type="term" value="C:cytosol"/>
    <property type="evidence" value="ECO:0007669"/>
    <property type="project" value="TreeGrafter"/>
</dbReference>
<dbReference type="GO" id="GO:0045820">
    <property type="term" value="P:negative regulation of glycolytic process"/>
    <property type="evidence" value="ECO:0007669"/>
    <property type="project" value="TreeGrafter"/>
</dbReference>
<dbReference type="Pfam" id="PF00300">
    <property type="entry name" value="His_Phos_1"/>
    <property type="match status" value="1"/>
</dbReference>
<feature type="binding site" evidence="3">
    <location>
        <position position="57"/>
    </location>
    <ligand>
        <name>substrate</name>
    </ligand>
</feature>
<protein>
    <submittedName>
        <fullName evidence="4">Phosphatase</fullName>
    </submittedName>
</protein>
<dbReference type="CDD" id="cd07067">
    <property type="entry name" value="HP_PGM_like"/>
    <property type="match status" value="1"/>
</dbReference>
<reference evidence="4 5" key="1">
    <citation type="journal article" date="2016" name="Appl. Environ. Microbiol.">
        <title>Function and Phylogeny of Bacterial Butyryl Coenzyme A:Acetate Transferases and Their Diversity in the Proximal Colon of Swine.</title>
        <authorList>
            <person name="Trachsel J."/>
            <person name="Bayles D.O."/>
            <person name="Looft T."/>
            <person name="Levine U.Y."/>
            <person name="Allen H.K."/>
        </authorList>
    </citation>
    <scope>NUCLEOTIDE SEQUENCE [LARGE SCALE GENOMIC DNA]</scope>
    <source>
        <strain evidence="4 5">35-6-1</strain>
    </source>
</reference>
<organism evidence="4 5">
    <name type="scientific">Peptoniphilus porci</name>
    <dbReference type="NCBI Taxonomy" id="2652280"/>
    <lineage>
        <taxon>Bacteria</taxon>
        <taxon>Bacillati</taxon>
        <taxon>Bacillota</taxon>
        <taxon>Tissierellia</taxon>
        <taxon>Tissierellales</taxon>
        <taxon>Peptoniphilaceae</taxon>
        <taxon>Peptoniphilus</taxon>
    </lineage>
</organism>
<accession>A0A1U7LZJ1</accession>
<dbReference type="EMBL" id="MJIH01000001">
    <property type="protein sequence ID" value="OLR64841.1"/>
    <property type="molecule type" value="Genomic_DNA"/>
</dbReference>
<evidence type="ECO:0000256" key="2">
    <source>
        <dbReference type="PIRSR" id="PIRSR613078-1"/>
    </source>
</evidence>
<dbReference type="GO" id="GO:0043456">
    <property type="term" value="P:regulation of pentose-phosphate shunt"/>
    <property type="evidence" value="ECO:0007669"/>
    <property type="project" value="TreeGrafter"/>
</dbReference>
<dbReference type="Proteomes" id="UP000187166">
    <property type="component" value="Unassembled WGS sequence"/>
</dbReference>
<dbReference type="PANTHER" id="PTHR46517:SF1">
    <property type="entry name" value="FRUCTOSE-2,6-BISPHOSPHATASE TIGAR"/>
    <property type="match status" value="1"/>
</dbReference>
<dbReference type="Gene3D" id="3.40.50.1240">
    <property type="entry name" value="Phosphoglycerate mutase-like"/>
    <property type="match status" value="1"/>
</dbReference>